<dbReference type="FunFam" id="3.40.50.880:FF:000003">
    <property type="entry name" value="Anthranilate synthase component II"/>
    <property type="match status" value="1"/>
</dbReference>
<dbReference type="GO" id="GO:0005829">
    <property type="term" value="C:cytosol"/>
    <property type="evidence" value="ECO:0007669"/>
    <property type="project" value="TreeGrafter"/>
</dbReference>
<evidence type="ECO:0000313" key="3">
    <source>
        <dbReference type="EMBL" id="TWT70669.1"/>
    </source>
</evidence>
<dbReference type="PRINTS" id="PR00099">
    <property type="entry name" value="CPSGATASE"/>
</dbReference>
<dbReference type="PANTHER" id="PTHR43418:SF4">
    <property type="entry name" value="MULTIFUNCTIONAL TRYPTOPHAN BIOSYNTHESIS PROTEIN"/>
    <property type="match status" value="1"/>
</dbReference>
<accession>A0A5C5Y6W4</accession>
<keyword evidence="3" id="KW-0808">Transferase</keyword>
<keyword evidence="1" id="KW-0315">Glutamine amidotransferase</keyword>
<dbReference type="SUPFAM" id="SSF52317">
    <property type="entry name" value="Class I glutamine amidotransferase-like"/>
    <property type="match status" value="1"/>
</dbReference>
<evidence type="ECO:0000313" key="4">
    <source>
        <dbReference type="Proteomes" id="UP000317238"/>
    </source>
</evidence>
<dbReference type="RefSeq" id="WP_197203672.1">
    <property type="nucleotide sequence ID" value="NZ_SJPL01000001.1"/>
</dbReference>
<dbReference type="InterPro" id="IPR006221">
    <property type="entry name" value="TrpG/PapA_dom"/>
</dbReference>
<dbReference type="Gene3D" id="3.40.50.880">
    <property type="match status" value="1"/>
</dbReference>
<dbReference type="Proteomes" id="UP000317238">
    <property type="component" value="Unassembled WGS sequence"/>
</dbReference>
<dbReference type="GO" id="GO:0046820">
    <property type="term" value="F:4-amino-4-deoxychorismate synthase activity"/>
    <property type="evidence" value="ECO:0007669"/>
    <property type="project" value="UniProtKB-EC"/>
</dbReference>
<dbReference type="GO" id="GO:0004049">
    <property type="term" value="F:anthranilate synthase activity"/>
    <property type="evidence" value="ECO:0007669"/>
    <property type="project" value="TreeGrafter"/>
</dbReference>
<dbReference type="Pfam" id="PF00117">
    <property type="entry name" value="GATase"/>
    <property type="match status" value="1"/>
</dbReference>
<protein>
    <submittedName>
        <fullName evidence="3">Aminodeoxychorismate synthase component 2</fullName>
        <ecNumber evidence="3">2.6.1.85</ecNumber>
    </submittedName>
</protein>
<keyword evidence="3" id="KW-0032">Aminotransferase</keyword>
<dbReference type="PANTHER" id="PTHR43418">
    <property type="entry name" value="MULTIFUNCTIONAL TRYPTOPHAN BIOSYNTHESIS PROTEIN-RELATED"/>
    <property type="match status" value="1"/>
</dbReference>
<dbReference type="InterPro" id="IPR050472">
    <property type="entry name" value="Anth_synth/Amidotransfase"/>
</dbReference>
<organism evidence="3 4">
    <name type="scientific">Crateriforma conspicua</name>
    <dbReference type="NCBI Taxonomy" id="2527996"/>
    <lineage>
        <taxon>Bacteria</taxon>
        <taxon>Pseudomonadati</taxon>
        <taxon>Planctomycetota</taxon>
        <taxon>Planctomycetia</taxon>
        <taxon>Planctomycetales</taxon>
        <taxon>Planctomycetaceae</taxon>
        <taxon>Crateriforma</taxon>
    </lineage>
</organism>
<evidence type="ECO:0000259" key="2">
    <source>
        <dbReference type="Pfam" id="PF00117"/>
    </source>
</evidence>
<name>A0A5C5Y6W4_9PLAN</name>
<dbReference type="EC" id="2.6.1.85" evidence="3"/>
<keyword evidence="4" id="KW-1185">Reference proteome</keyword>
<proteinExistence type="predicted"/>
<reference evidence="3 4" key="1">
    <citation type="submission" date="2019-02" db="EMBL/GenBank/DDBJ databases">
        <title>Deep-cultivation of Planctomycetes and their phenomic and genomic characterization uncovers novel biology.</title>
        <authorList>
            <person name="Wiegand S."/>
            <person name="Jogler M."/>
            <person name="Boedeker C."/>
            <person name="Pinto D."/>
            <person name="Vollmers J."/>
            <person name="Rivas-Marin E."/>
            <person name="Kohn T."/>
            <person name="Peeters S.H."/>
            <person name="Heuer A."/>
            <person name="Rast P."/>
            <person name="Oberbeckmann S."/>
            <person name="Bunk B."/>
            <person name="Jeske O."/>
            <person name="Meyerdierks A."/>
            <person name="Storesund J.E."/>
            <person name="Kallscheuer N."/>
            <person name="Luecker S."/>
            <person name="Lage O.M."/>
            <person name="Pohl T."/>
            <person name="Merkel B.J."/>
            <person name="Hornburger P."/>
            <person name="Mueller R.-W."/>
            <person name="Bruemmer F."/>
            <person name="Labrenz M."/>
            <person name="Spormann A.M."/>
            <person name="Op Den Camp H."/>
            <person name="Overmann J."/>
            <person name="Amann R."/>
            <person name="Jetten M.S.M."/>
            <person name="Mascher T."/>
            <person name="Medema M.H."/>
            <person name="Devos D.P."/>
            <person name="Kaster A.-K."/>
            <person name="Ovreas L."/>
            <person name="Rohde M."/>
            <person name="Galperin M.Y."/>
            <person name="Jogler C."/>
        </authorList>
    </citation>
    <scope>NUCLEOTIDE SEQUENCE [LARGE SCALE GENOMIC DNA]</scope>
    <source>
        <strain evidence="3 4">Pan14r</strain>
    </source>
</reference>
<sequence>MLLVLDNYDSFVHNLARYFRILGHQTSVVRSDQITPDECRRLQPHAIVLSPGPHDPADAGCSVDVIRLLGTSIPILGICLGHQAIGAAFGASIIRCGPVHGSDSPIRHHGDRLFAGCPTPMRVGRYHSLAVDPNTIPRELTITARTDDGIVMGISHRTHPVHGLQFHPESVLTPEGDRTLKNFLNLADRFHQSPASADSVAVVANHDTVAKP</sequence>
<dbReference type="CDD" id="cd01743">
    <property type="entry name" value="GATase1_Anthranilate_Synthase"/>
    <property type="match status" value="1"/>
</dbReference>
<dbReference type="PROSITE" id="PS51273">
    <property type="entry name" value="GATASE_TYPE_1"/>
    <property type="match status" value="1"/>
</dbReference>
<dbReference type="PRINTS" id="PR00096">
    <property type="entry name" value="GATASE"/>
</dbReference>
<dbReference type="PRINTS" id="PR00097">
    <property type="entry name" value="ANTSNTHASEII"/>
</dbReference>
<dbReference type="NCBIfam" id="TIGR00566">
    <property type="entry name" value="trpG_papA"/>
    <property type="match status" value="1"/>
</dbReference>
<evidence type="ECO:0000256" key="1">
    <source>
        <dbReference type="ARBA" id="ARBA00022962"/>
    </source>
</evidence>
<comment type="caution">
    <text evidence="3">The sequence shown here is derived from an EMBL/GenBank/DDBJ whole genome shotgun (WGS) entry which is preliminary data.</text>
</comment>
<dbReference type="InterPro" id="IPR017926">
    <property type="entry name" value="GATASE"/>
</dbReference>
<dbReference type="EMBL" id="SJPL01000001">
    <property type="protein sequence ID" value="TWT70669.1"/>
    <property type="molecule type" value="Genomic_DNA"/>
</dbReference>
<dbReference type="InterPro" id="IPR029062">
    <property type="entry name" value="Class_I_gatase-like"/>
</dbReference>
<dbReference type="AlphaFoldDB" id="A0A5C5Y6W4"/>
<gene>
    <name evidence="3" type="primary">pabA</name>
    <name evidence="3" type="ORF">Pan14r_29760</name>
</gene>
<dbReference type="GO" id="GO:0000162">
    <property type="term" value="P:L-tryptophan biosynthetic process"/>
    <property type="evidence" value="ECO:0007669"/>
    <property type="project" value="TreeGrafter"/>
</dbReference>
<feature type="domain" description="Glutamine amidotransferase" evidence="2">
    <location>
        <begin position="3"/>
        <end position="184"/>
    </location>
</feature>